<proteinExistence type="predicted"/>
<evidence type="ECO:0000313" key="1">
    <source>
        <dbReference type="EMBL" id="KAK2093122.1"/>
    </source>
</evidence>
<name>A0ABQ9U7T3_SAGOE</name>
<comment type="caution">
    <text evidence="1">The sequence shown here is derived from an EMBL/GenBank/DDBJ whole genome shotgun (WGS) entry which is preliminary data.</text>
</comment>
<organism evidence="1 2">
    <name type="scientific">Saguinus oedipus</name>
    <name type="common">Cotton-top tamarin</name>
    <name type="synonym">Oedipomidas oedipus</name>
    <dbReference type="NCBI Taxonomy" id="9490"/>
    <lineage>
        <taxon>Eukaryota</taxon>
        <taxon>Metazoa</taxon>
        <taxon>Chordata</taxon>
        <taxon>Craniata</taxon>
        <taxon>Vertebrata</taxon>
        <taxon>Euteleostomi</taxon>
        <taxon>Mammalia</taxon>
        <taxon>Eutheria</taxon>
        <taxon>Euarchontoglires</taxon>
        <taxon>Primates</taxon>
        <taxon>Haplorrhini</taxon>
        <taxon>Platyrrhini</taxon>
        <taxon>Cebidae</taxon>
        <taxon>Callitrichinae</taxon>
        <taxon>Saguinus</taxon>
    </lineage>
</organism>
<evidence type="ECO:0000313" key="2">
    <source>
        <dbReference type="Proteomes" id="UP001266305"/>
    </source>
</evidence>
<keyword evidence="2" id="KW-1185">Reference proteome</keyword>
<dbReference type="Proteomes" id="UP001266305">
    <property type="component" value="Unassembled WGS sequence"/>
</dbReference>
<accession>A0ABQ9U7T3</accession>
<reference evidence="1 2" key="1">
    <citation type="submission" date="2023-05" db="EMBL/GenBank/DDBJ databases">
        <title>B98-5 Cell Line De Novo Hybrid Assembly: An Optical Mapping Approach.</title>
        <authorList>
            <person name="Kananen K."/>
            <person name="Auerbach J.A."/>
            <person name="Kautto E."/>
            <person name="Blachly J.S."/>
        </authorList>
    </citation>
    <scope>NUCLEOTIDE SEQUENCE [LARGE SCALE GENOMIC DNA]</scope>
    <source>
        <strain evidence="1">B95-8</strain>
        <tissue evidence="1">Cell line</tissue>
    </source>
</reference>
<protein>
    <submittedName>
        <fullName evidence="1">Uncharacterized protein</fullName>
    </submittedName>
</protein>
<sequence>MADGMKLSQGYFSLEVTKGERDEEKTPTWNQIPQKANFKPHDISTEGKWEDGLKPVGPRAIYTKLLRKAENTPQILTQTCGDGHLPLGAPGSKNAAKNKSCSHREMQAPWTPTLIAKRGDKSGLPNVHGRFFGSSRDRLPVTEDSLQGPVEDLENQQFLFPALGKDMRKTRSHSRKLEKNSSFCDTEARRNGTERFGYFVRFIKRNT</sequence>
<dbReference type="EMBL" id="JASSZA010000015">
    <property type="protein sequence ID" value="KAK2093122.1"/>
    <property type="molecule type" value="Genomic_DNA"/>
</dbReference>
<gene>
    <name evidence="1" type="ORF">P7K49_029651</name>
</gene>